<dbReference type="InterPro" id="IPR004009">
    <property type="entry name" value="SH3_Myosin"/>
</dbReference>
<feature type="domain" description="Myosin N-terminal SH3-like" evidence="11">
    <location>
        <begin position="9"/>
        <end position="58"/>
    </location>
</feature>
<dbReference type="PRINTS" id="PR00193">
    <property type="entry name" value="MYOSINHEAVY"/>
</dbReference>
<dbReference type="GO" id="GO:0005524">
    <property type="term" value="F:ATP binding"/>
    <property type="evidence" value="ECO:0007669"/>
    <property type="project" value="UniProtKB-UniRule"/>
</dbReference>
<dbReference type="SUPFAM" id="SSF52540">
    <property type="entry name" value="P-loop containing nucleoside triphosphate hydrolases"/>
    <property type="match status" value="1"/>
</dbReference>
<reference evidence="12 13" key="1">
    <citation type="submission" date="2016-08" db="EMBL/GenBank/DDBJ databases">
        <title>A Parts List for Fungal Cellulosomes Revealed by Comparative Genomics.</title>
        <authorList>
            <consortium name="DOE Joint Genome Institute"/>
            <person name="Haitjema C.H."/>
            <person name="Gilmore S.P."/>
            <person name="Henske J.K."/>
            <person name="Solomon K.V."/>
            <person name="De Groot R."/>
            <person name="Kuo A."/>
            <person name="Mondo S.J."/>
            <person name="Salamov A.A."/>
            <person name="Labutti K."/>
            <person name="Zhao Z."/>
            <person name="Chiniquy J."/>
            <person name="Barry K."/>
            <person name="Brewer H.M."/>
            <person name="Purvine S.O."/>
            <person name="Wright A.T."/>
            <person name="Boxma B."/>
            <person name="Van Alen T."/>
            <person name="Hackstein J.H."/>
            <person name="Baker S.E."/>
            <person name="Grigoriev I.V."/>
            <person name="O'Malley M.A."/>
        </authorList>
    </citation>
    <scope>NUCLEOTIDE SEQUENCE [LARGE SCALE GENOMIC DNA]</scope>
    <source>
        <strain evidence="12 13">G1</strain>
    </source>
</reference>
<dbReference type="GO" id="GO:0051015">
    <property type="term" value="F:actin filament binding"/>
    <property type="evidence" value="ECO:0007669"/>
    <property type="project" value="InterPro"/>
</dbReference>
<evidence type="ECO:0000256" key="4">
    <source>
        <dbReference type="ARBA" id="ARBA00022860"/>
    </source>
</evidence>
<evidence type="ECO:0000256" key="8">
    <source>
        <dbReference type="ARBA" id="ARBA00023203"/>
    </source>
</evidence>
<dbReference type="GO" id="GO:0000146">
    <property type="term" value="F:microfilament motor activity"/>
    <property type="evidence" value="ECO:0007669"/>
    <property type="project" value="TreeGrafter"/>
</dbReference>
<dbReference type="Gene3D" id="1.10.10.820">
    <property type="match status" value="1"/>
</dbReference>
<dbReference type="InterPro" id="IPR036961">
    <property type="entry name" value="Kinesin_motor_dom_sf"/>
</dbReference>
<dbReference type="InterPro" id="IPR001609">
    <property type="entry name" value="Myosin_head_motor_dom-like"/>
</dbReference>
<dbReference type="STRING" id="1754190.A0A1Y2DIJ7"/>
<dbReference type="Gene3D" id="3.40.850.10">
    <property type="entry name" value="Kinesin motor domain"/>
    <property type="match status" value="1"/>
</dbReference>
<dbReference type="Pfam" id="PF02736">
    <property type="entry name" value="Myosin_N"/>
    <property type="match status" value="1"/>
</dbReference>
<dbReference type="GO" id="GO:0016020">
    <property type="term" value="C:membrane"/>
    <property type="evidence" value="ECO:0007669"/>
    <property type="project" value="TreeGrafter"/>
</dbReference>
<comment type="similarity">
    <text evidence="1 9">Belongs to the TRAFAC class myosin-kinesin ATPase superfamily. Myosin family.</text>
</comment>
<dbReference type="GO" id="GO:0016459">
    <property type="term" value="C:myosin complex"/>
    <property type="evidence" value="ECO:0007669"/>
    <property type="project" value="UniProtKB-KW"/>
</dbReference>
<dbReference type="GO" id="GO:0007015">
    <property type="term" value="P:actin filament organization"/>
    <property type="evidence" value="ECO:0007669"/>
    <property type="project" value="TreeGrafter"/>
</dbReference>
<comment type="caution">
    <text evidence="12">The sequence shown here is derived from an EMBL/GenBank/DDBJ whole genome shotgun (WGS) entry which is preliminary data.</text>
</comment>
<dbReference type="PANTHER" id="PTHR13140:SF857">
    <property type="entry name" value="MYOSIN-11"/>
    <property type="match status" value="1"/>
</dbReference>
<dbReference type="InterPro" id="IPR027417">
    <property type="entry name" value="P-loop_NTPase"/>
</dbReference>
<keyword evidence="7 9" id="KW-0505">Motor protein</keyword>
<dbReference type="Proteomes" id="UP000193920">
    <property type="component" value="Unassembled WGS sequence"/>
</dbReference>
<keyword evidence="3 9" id="KW-0067">ATP-binding</keyword>
<dbReference type="GO" id="GO:0005737">
    <property type="term" value="C:cytoplasm"/>
    <property type="evidence" value="ECO:0007669"/>
    <property type="project" value="TreeGrafter"/>
</dbReference>
<evidence type="ECO:0000256" key="2">
    <source>
        <dbReference type="ARBA" id="ARBA00022741"/>
    </source>
</evidence>
<evidence type="ECO:0000256" key="7">
    <source>
        <dbReference type="ARBA" id="ARBA00023175"/>
    </source>
</evidence>
<evidence type="ECO:0000259" key="11">
    <source>
        <dbReference type="PROSITE" id="PS51844"/>
    </source>
</evidence>
<proteinExistence type="inferred from homology"/>
<feature type="domain" description="Myosin motor" evidence="10">
    <location>
        <begin position="62"/>
        <end position="273"/>
    </location>
</feature>
<gene>
    <name evidence="12" type="ORF">LY90DRAFT_247829</name>
</gene>
<evidence type="ECO:0000259" key="10">
    <source>
        <dbReference type="PROSITE" id="PS51456"/>
    </source>
</evidence>
<keyword evidence="13" id="KW-1185">Reference proteome</keyword>
<evidence type="ECO:0000256" key="1">
    <source>
        <dbReference type="ARBA" id="ARBA00008314"/>
    </source>
</evidence>
<comment type="caution">
    <text evidence="9">Lacks conserved residue(s) required for the propagation of feature annotation.</text>
</comment>
<evidence type="ECO:0000256" key="5">
    <source>
        <dbReference type="ARBA" id="ARBA00023054"/>
    </source>
</evidence>
<evidence type="ECO:0000313" key="13">
    <source>
        <dbReference type="Proteomes" id="UP000193920"/>
    </source>
</evidence>
<dbReference type="AlphaFoldDB" id="A0A1Y2DIJ7"/>
<organism evidence="12 13">
    <name type="scientific">Neocallimastix californiae</name>
    <dbReference type="NCBI Taxonomy" id="1754190"/>
    <lineage>
        <taxon>Eukaryota</taxon>
        <taxon>Fungi</taxon>
        <taxon>Fungi incertae sedis</taxon>
        <taxon>Chytridiomycota</taxon>
        <taxon>Chytridiomycota incertae sedis</taxon>
        <taxon>Neocallimastigomycetes</taxon>
        <taxon>Neocallimastigales</taxon>
        <taxon>Neocallimastigaceae</taxon>
        <taxon>Neocallimastix</taxon>
    </lineage>
</organism>
<evidence type="ECO:0000313" key="12">
    <source>
        <dbReference type="EMBL" id="ORY58954.1"/>
    </source>
</evidence>
<accession>A0A1Y2DIJ7</accession>
<dbReference type="SMART" id="SM00242">
    <property type="entry name" value="MYSc"/>
    <property type="match status" value="1"/>
</dbReference>
<keyword evidence="8 9" id="KW-0009">Actin-binding</keyword>
<dbReference type="EMBL" id="MCOG01000065">
    <property type="protein sequence ID" value="ORY58954.1"/>
    <property type="molecule type" value="Genomic_DNA"/>
</dbReference>
<keyword evidence="5" id="KW-0175">Coiled coil</keyword>
<keyword evidence="6 9" id="KW-0518">Myosin</keyword>
<feature type="binding site" evidence="9">
    <location>
        <begin position="155"/>
        <end position="162"/>
    </location>
    <ligand>
        <name>ATP</name>
        <dbReference type="ChEBI" id="CHEBI:30616"/>
    </ligand>
</feature>
<dbReference type="FunFam" id="2.30.30.360:FF:000001">
    <property type="entry name" value="Myosin heavy chain"/>
    <property type="match status" value="1"/>
</dbReference>
<keyword evidence="2 9" id="KW-0547">Nucleotide-binding</keyword>
<dbReference type="PROSITE" id="PS51844">
    <property type="entry name" value="SH3_LIKE"/>
    <property type="match status" value="1"/>
</dbReference>
<dbReference type="InterPro" id="IPR008989">
    <property type="entry name" value="Myosin_S1_N"/>
</dbReference>
<sequence length="273" mass="31020">MSNPEDNWSSKNYTWIADKEEGYIAGRIISQEGDNFVVELDNGDKRTVHGNDLQKMNPPKFDKVEDMADLTHLNEASVVHNLRLRYHSNLIYTYSGLFLVAVNPYFKIQIYNDQYIQNYKGKKRGEAEPHIYATSDMAYLDMLQDHENQSLLITGESGAGKTENTKKVIQYLAAIAGGHGKDKSGNLEDQILQANPILESFGNAQTVRNNNSSRFGKFIRIEFNASGQIGGANIKKYLFEKSRVTHQTPKERNYHVFYQLLKGGDEELKSKSK</sequence>
<evidence type="ECO:0000256" key="3">
    <source>
        <dbReference type="ARBA" id="ARBA00022840"/>
    </source>
</evidence>
<dbReference type="PANTHER" id="PTHR13140">
    <property type="entry name" value="MYOSIN"/>
    <property type="match status" value="1"/>
</dbReference>
<dbReference type="Gene3D" id="2.30.30.360">
    <property type="entry name" value="Myosin S1 fragment, N-terminal"/>
    <property type="match status" value="1"/>
</dbReference>
<protein>
    <recommendedName>
        <fullName evidence="14">Myosin motor domain-containing protein</fullName>
    </recommendedName>
</protein>
<evidence type="ECO:0000256" key="9">
    <source>
        <dbReference type="PROSITE-ProRule" id="PRU00782"/>
    </source>
</evidence>
<dbReference type="GO" id="GO:0005516">
    <property type="term" value="F:calmodulin binding"/>
    <property type="evidence" value="ECO:0007669"/>
    <property type="project" value="UniProtKB-KW"/>
</dbReference>
<dbReference type="FunFam" id="3.40.850.10:FF:000101">
    <property type="entry name" value="Slow myosin heavy chain 2"/>
    <property type="match status" value="1"/>
</dbReference>
<evidence type="ECO:0008006" key="14">
    <source>
        <dbReference type="Google" id="ProtNLM"/>
    </source>
</evidence>
<evidence type="ECO:0000256" key="6">
    <source>
        <dbReference type="ARBA" id="ARBA00023123"/>
    </source>
</evidence>
<keyword evidence="4" id="KW-0112">Calmodulin-binding</keyword>
<dbReference type="OrthoDB" id="6108017at2759"/>
<dbReference type="Pfam" id="PF00063">
    <property type="entry name" value="Myosin_head"/>
    <property type="match status" value="1"/>
</dbReference>
<dbReference type="PROSITE" id="PS51456">
    <property type="entry name" value="MYOSIN_MOTOR"/>
    <property type="match status" value="1"/>
</dbReference>
<name>A0A1Y2DIJ7_9FUNG</name>